<feature type="compositionally biased region" description="Low complexity" evidence="1">
    <location>
        <begin position="434"/>
        <end position="445"/>
    </location>
</feature>
<evidence type="ECO:0000313" key="6">
    <source>
        <dbReference type="Proteomes" id="UP000662466"/>
    </source>
</evidence>
<keyword evidence="2" id="KW-0472">Membrane</keyword>
<protein>
    <submittedName>
        <fullName evidence="4">Uncharacterized protein</fullName>
    </submittedName>
</protein>
<feature type="transmembrane region" description="Helical" evidence="2">
    <location>
        <begin position="291"/>
        <end position="311"/>
    </location>
</feature>
<dbReference type="Proteomes" id="UP000630445">
    <property type="component" value="Unassembled WGS sequence"/>
</dbReference>
<feature type="compositionally biased region" description="Polar residues" evidence="1">
    <location>
        <begin position="455"/>
        <end position="465"/>
    </location>
</feature>
<feature type="region of interest" description="Disordered" evidence="1">
    <location>
        <begin position="22"/>
        <end position="86"/>
    </location>
</feature>
<keyword evidence="2" id="KW-1133">Transmembrane helix</keyword>
<evidence type="ECO:0000256" key="1">
    <source>
        <dbReference type="SAM" id="MobiDB-lite"/>
    </source>
</evidence>
<sequence length="519" mass="58040">MIPVCSTSNKSLVLNATSQKLPVAPTKARSKVDATSRYQKLSAATRKAKVTTREPPEKSGDQRTHNELEEEPVAARSQRGRQNITATGKSCKQCSGRRAACTWALVMLPAVPIIMVTRVAVDALPALCLLDQATENTRYQRVFRQYYRDPITFTQHSIPGLPSRVTHAAIAEILHASWQGEKIDELLDEYKQIRCLSSDGSRVEIWRQKQQGPETARPSQTMVLPPKWLATDVNGALGKRIYSNGFLIAHLLSTFLLFLLEACILSTSYAVLSRTFSSTKASMPVSTSIDLLSILETTGTWIAAVAFLIQFGRWIYNQINKVETSEKLQIKILAEEVKHTKQLQSIEQKIGDQNELRERHHTELLEVIERHPSWKQPVPHKGPGQQRCITGKWGVPSFDELRQRGKSNNAMQAFAQPSVQQASTQTETPSVANSSTQTTEPSPTESAERAESPESTRQADVTEPSNLINSIRQVCPQVIRRANHLAMFWGDADNGTIPGDLLAWCVCERLHYIDEQLRR</sequence>
<feature type="region of interest" description="Disordered" evidence="1">
    <location>
        <begin position="370"/>
        <end position="392"/>
    </location>
</feature>
<dbReference type="OrthoDB" id="2104739at2759"/>
<comment type="caution">
    <text evidence="4">The sequence shown here is derived from an EMBL/GenBank/DDBJ whole genome shotgun (WGS) entry which is preliminary data.</text>
</comment>
<keyword evidence="2" id="KW-0812">Transmembrane</keyword>
<evidence type="ECO:0000313" key="5">
    <source>
        <dbReference type="Proteomes" id="UP000630445"/>
    </source>
</evidence>
<accession>A0A8H6Q7A2</accession>
<dbReference type="AlphaFoldDB" id="A0A8H6Q7A2"/>
<evidence type="ECO:0000313" key="3">
    <source>
        <dbReference type="EMBL" id="KAF7128647.1"/>
    </source>
</evidence>
<proteinExistence type="predicted"/>
<keyword evidence="5" id="KW-1185">Reference proteome</keyword>
<gene>
    <name evidence="3" type="ORF">CNMCM5793_003498</name>
    <name evidence="4" type="ORF">CNMCM6106_003639</name>
</gene>
<feature type="compositionally biased region" description="Polar residues" evidence="1">
    <location>
        <begin position="415"/>
        <end position="433"/>
    </location>
</feature>
<feature type="region of interest" description="Disordered" evidence="1">
    <location>
        <begin position="415"/>
        <end position="465"/>
    </location>
</feature>
<dbReference type="EMBL" id="JACBAF010002077">
    <property type="protein sequence ID" value="KAF7168451.1"/>
    <property type="molecule type" value="Genomic_DNA"/>
</dbReference>
<dbReference type="Proteomes" id="UP000662466">
    <property type="component" value="Unassembled WGS sequence"/>
</dbReference>
<organism evidence="4 6">
    <name type="scientific">Aspergillus hiratsukae</name>
    <dbReference type="NCBI Taxonomy" id="1194566"/>
    <lineage>
        <taxon>Eukaryota</taxon>
        <taxon>Fungi</taxon>
        <taxon>Dikarya</taxon>
        <taxon>Ascomycota</taxon>
        <taxon>Pezizomycotina</taxon>
        <taxon>Eurotiomycetes</taxon>
        <taxon>Eurotiomycetidae</taxon>
        <taxon>Eurotiales</taxon>
        <taxon>Aspergillaceae</taxon>
        <taxon>Aspergillus</taxon>
        <taxon>Aspergillus subgen. Fumigati</taxon>
    </lineage>
</organism>
<evidence type="ECO:0000256" key="2">
    <source>
        <dbReference type="SAM" id="Phobius"/>
    </source>
</evidence>
<feature type="transmembrane region" description="Helical" evidence="2">
    <location>
        <begin position="247"/>
        <end position="271"/>
    </location>
</feature>
<reference evidence="4" key="1">
    <citation type="submission" date="2020-06" db="EMBL/GenBank/DDBJ databases">
        <title>Draft genome sequences of strains closely related to Aspergillus parafelis and Aspergillus hiratsukae.</title>
        <authorList>
            <person name="Dos Santos R.A.C."/>
            <person name="Rivero-Menendez O."/>
            <person name="Steenwyk J.L."/>
            <person name="Mead M.E."/>
            <person name="Goldman G.H."/>
            <person name="Alastruey-Izquierdo A."/>
            <person name="Rokas A."/>
        </authorList>
    </citation>
    <scope>NUCLEOTIDE SEQUENCE</scope>
    <source>
        <strain evidence="3">CNM-CM5793</strain>
        <strain evidence="4">CNM-CM6106</strain>
    </source>
</reference>
<dbReference type="EMBL" id="JACBAD010001910">
    <property type="protein sequence ID" value="KAF7128647.1"/>
    <property type="molecule type" value="Genomic_DNA"/>
</dbReference>
<name>A0A8H6Q7A2_9EURO</name>
<evidence type="ECO:0000313" key="4">
    <source>
        <dbReference type="EMBL" id="KAF7168451.1"/>
    </source>
</evidence>
<feature type="compositionally biased region" description="Basic and acidic residues" evidence="1">
    <location>
        <begin position="51"/>
        <end position="67"/>
    </location>
</feature>